<dbReference type="GO" id="GO:0051536">
    <property type="term" value="F:iron-sulfur cluster binding"/>
    <property type="evidence" value="ECO:0007669"/>
    <property type="project" value="UniProtKB-KW"/>
</dbReference>
<keyword evidence="1" id="KW-0479">Metal-binding</keyword>
<keyword evidence="4" id="KW-0456">Lyase</keyword>
<dbReference type="InterPro" id="IPR018136">
    <property type="entry name" value="Aconitase_4Fe-4S_BS"/>
</dbReference>
<accession>T1APR7</accession>
<feature type="non-terminal residue" evidence="6">
    <location>
        <position position="1"/>
    </location>
</feature>
<evidence type="ECO:0000256" key="3">
    <source>
        <dbReference type="ARBA" id="ARBA00023014"/>
    </source>
</evidence>
<dbReference type="InterPro" id="IPR050067">
    <property type="entry name" value="IPM_dehydratase_rel_enz"/>
</dbReference>
<dbReference type="AlphaFoldDB" id="T1APR7"/>
<dbReference type="InterPro" id="IPR015931">
    <property type="entry name" value="Acnase/IPM_dHydase_lsu_aba_1/3"/>
</dbReference>
<evidence type="ECO:0000256" key="2">
    <source>
        <dbReference type="ARBA" id="ARBA00023004"/>
    </source>
</evidence>
<evidence type="ECO:0000256" key="4">
    <source>
        <dbReference type="ARBA" id="ARBA00023239"/>
    </source>
</evidence>
<sequence>SLVQAGVAVESPGCGPCLGRHKGVLGPGERAVTTMSRNFRGRMGDPSSEIYLVSPATAAATALRGRLTDPREVM</sequence>
<dbReference type="SUPFAM" id="SSF53732">
    <property type="entry name" value="Aconitase iron-sulfur domain"/>
    <property type="match status" value="1"/>
</dbReference>
<evidence type="ECO:0000313" key="6">
    <source>
        <dbReference type="EMBL" id="EQD58503.1"/>
    </source>
</evidence>
<dbReference type="InterPro" id="IPR001030">
    <property type="entry name" value="Acoase/IPM_deHydtase_lsu_aba"/>
</dbReference>
<dbReference type="GO" id="GO:0046872">
    <property type="term" value="F:metal ion binding"/>
    <property type="evidence" value="ECO:0007669"/>
    <property type="project" value="UniProtKB-KW"/>
</dbReference>
<reference evidence="6" key="1">
    <citation type="submission" date="2013-08" db="EMBL/GenBank/DDBJ databases">
        <authorList>
            <person name="Mendez C."/>
            <person name="Richter M."/>
            <person name="Ferrer M."/>
            <person name="Sanchez J."/>
        </authorList>
    </citation>
    <scope>NUCLEOTIDE SEQUENCE</scope>
</reference>
<keyword evidence="3" id="KW-0411">Iron-sulfur</keyword>
<dbReference type="GO" id="GO:0016829">
    <property type="term" value="F:lyase activity"/>
    <property type="evidence" value="ECO:0007669"/>
    <property type="project" value="UniProtKB-KW"/>
</dbReference>
<comment type="caution">
    <text evidence="6">The sequence shown here is derived from an EMBL/GenBank/DDBJ whole genome shotgun (WGS) entry which is preliminary data.</text>
</comment>
<dbReference type="InterPro" id="IPR036008">
    <property type="entry name" value="Aconitase_4Fe-4S_dom"/>
</dbReference>
<evidence type="ECO:0000259" key="5">
    <source>
        <dbReference type="Pfam" id="PF00330"/>
    </source>
</evidence>
<organism evidence="6">
    <name type="scientific">mine drainage metagenome</name>
    <dbReference type="NCBI Taxonomy" id="410659"/>
    <lineage>
        <taxon>unclassified sequences</taxon>
        <taxon>metagenomes</taxon>
        <taxon>ecological metagenomes</taxon>
    </lineage>
</organism>
<protein>
    <submittedName>
        <fullName evidence="6">Homoaconitate hydratase family protein</fullName>
    </submittedName>
</protein>
<dbReference type="PROSITE" id="PS01244">
    <property type="entry name" value="ACONITASE_2"/>
    <property type="match status" value="1"/>
</dbReference>
<proteinExistence type="predicted"/>
<dbReference type="Gene3D" id="3.30.499.10">
    <property type="entry name" value="Aconitase, domain 3"/>
    <property type="match status" value="1"/>
</dbReference>
<dbReference type="EMBL" id="AUZY01005581">
    <property type="protein sequence ID" value="EQD58503.1"/>
    <property type="molecule type" value="Genomic_DNA"/>
</dbReference>
<gene>
    <name evidence="6" type="ORF">B1B_08534</name>
</gene>
<dbReference type="PANTHER" id="PTHR43822">
    <property type="entry name" value="HOMOACONITASE, MITOCHONDRIAL-RELATED"/>
    <property type="match status" value="1"/>
</dbReference>
<feature type="domain" description="Aconitase/3-isopropylmalate dehydratase large subunit alpha/beta/alpha" evidence="5">
    <location>
        <begin position="2"/>
        <end position="65"/>
    </location>
</feature>
<evidence type="ECO:0000256" key="1">
    <source>
        <dbReference type="ARBA" id="ARBA00022723"/>
    </source>
</evidence>
<dbReference type="PANTHER" id="PTHR43822:SF2">
    <property type="entry name" value="HOMOACONITASE, MITOCHONDRIAL"/>
    <property type="match status" value="1"/>
</dbReference>
<reference evidence="6" key="2">
    <citation type="journal article" date="2014" name="ISME J.">
        <title>Microbial stratification in low pH oxic and suboxic macroscopic growths along an acid mine drainage.</title>
        <authorList>
            <person name="Mendez-Garcia C."/>
            <person name="Mesa V."/>
            <person name="Sprenger R.R."/>
            <person name="Richter M."/>
            <person name="Diez M.S."/>
            <person name="Solano J."/>
            <person name="Bargiela R."/>
            <person name="Golyshina O.V."/>
            <person name="Manteca A."/>
            <person name="Ramos J.L."/>
            <person name="Gallego J.R."/>
            <person name="Llorente I."/>
            <person name="Martins Dos Santos V.A."/>
            <person name="Jensen O.N."/>
            <person name="Pelaez A.I."/>
            <person name="Sanchez J."/>
            <person name="Ferrer M."/>
        </authorList>
    </citation>
    <scope>NUCLEOTIDE SEQUENCE</scope>
</reference>
<dbReference type="Pfam" id="PF00330">
    <property type="entry name" value="Aconitase"/>
    <property type="match status" value="1"/>
</dbReference>
<keyword evidence="2" id="KW-0408">Iron</keyword>
<dbReference type="GO" id="GO:0019752">
    <property type="term" value="P:carboxylic acid metabolic process"/>
    <property type="evidence" value="ECO:0007669"/>
    <property type="project" value="UniProtKB-ARBA"/>
</dbReference>
<name>T1APR7_9ZZZZ</name>